<dbReference type="Gene3D" id="3.20.20.70">
    <property type="entry name" value="Aldolase class I"/>
    <property type="match status" value="1"/>
</dbReference>
<dbReference type="SUPFAM" id="SSF51569">
    <property type="entry name" value="Aldolase"/>
    <property type="match status" value="1"/>
</dbReference>
<dbReference type="InterPro" id="IPR000887">
    <property type="entry name" value="Aldlse_KDPG_KHG"/>
</dbReference>
<reference evidence="6 7" key="1">
    <citation type="submission" date="2022-01" db="EMBL/GenBank/DDBJ databases">
        <title>Whole genome-based taxonomy of the Shewanellaceae.</title>
        <authorList>
            <person name="Martin-Rodriguez A.J."/>
        </authorList>
    </citation>
    <scope>NUCLEOTIDE SEQUENCE [LARGE SCALE GENOMIC DNA]</scope>
    <source>
        <strain evidence="6 7">DSM 24955</strain>
    </source>
</reference>
<gene>
    <name evidence="6" type="ORF">L2737_15385</name>
</gene>
<evidence type="ECO:0000256" key="1">
    <source>
        <dbReference type="ARBA" id="ARBA00004761"/>
    </source>
</evidence>
<evidence type="ECO:0000256" key="3">
    <source>
        <dbReference type="ARBA" id="ARBA00011233"/>
    </source>
</evidence>
<comment type="pathway">
    <text evidence="1">Carbohydrate acid metabolism.</text>
</comment>
<protein>
    <submittedName>
        <fullName evidence="6">Bifunctional 4-hydroxy-2-oxoglutarate aldolase/2-dehydro-3-deoxy-phosphogluconate aldolase</fullName>
    </submittedName>
</protein>
<comment type="caution">
    <text evidence="6">The sequence shown here is derived from an EMBL/GenBank/DDBJ whole genome shotgun (WGS) entry which is preliminary data.</text>
</comment>
<evidence type="ECO:0000256" key="5">
    <source>
        <dbReference type="ARBA" id="ARBA00023277"/>
    </source>
</evidence>
<dbReference type="PANTHER" id="PTHR30246">
    <property type="entry name" value="2-KETO-3-DEOXY-6-PHOSPHOGLUCONATE ALDOLASE"/>
    <property type="match status" value="1"/>
</dbReference>
<dbReference type="InterPro" id="IPR013785">
    <property type="entry name" value="Aldolase_TIM"/>
</dbReference>
<evidence type="ECO:0000313" key="6">
    <source>
        <dbReference type="EMBL" id="MCL1046695.1"/>
    </source>
</evidence>
<dbReference type="EMBL" id="JAKIKU010000008">
    <property type="protein sequence ID" value="MCL1046695.1"/>
    <property type="molecule type" value="Genomic_DNA"/>
</dbReference>
<dbReference type="Proteomes" id="UP001202134">
    <property type="component" value="Unassembled WGS sequence"/>
</dbReference>
<comment type="similarity">
    <text evidence="2">Belongs to the KHG/KDPG aldolase family.</text>
</comment>
<evidence type="ECO:0000256" key="2">
    <source>
        <dbReference type="ARBA" id="ARBA00006906"/>
    </source>
</evidence>
<comment type="subunit">
    <text evidence="3">Homotrimer.</text>
</comment>
<dbReference type="PROSITE" id="PS00160">
    <property type="entry name" value="ALDOLASE_KDPG_KHG_2"/>
    <property type="match status" value="1"/>
</dbReference>
<keyword evidence="5" id="KW-0119">Carbohydrate metabolism</keyword>
<dbReference type="RefSeq" id="WP_229368469.1">
    <property type="nucleotide sequence ID" value="NZ_JAKIKU010000008.1"/>
</dbReference>
<organism evidence="6 7">
    <name type="scientific">Shewanella electrodiphila</name>
    <dbReference type="NCBI Taxonomy" id="934143"/>
    <lineage>
        <taxon>Bacteria</taxon>
        <taxon>Pseudomonadati</taxon>
        <taxon>Pseudomonadota</taxon>
        <taxon>Gammaproteobacteria</taxon>
        <taxon>Alteromonadales</taxon>
        <taxon>Shewanellaceae</taxon>
        <taxon>Shewanella</taxon>
    </lineage>
</organism>
<dbReference type="InterPro" id="IPR031338">
    <property type="entry name" value="KDPG/KHG_AS_2"/>
</dbReference>
<proteinExistence type="inferred from homology"/>
<sequence length="211" mass="22453">MRNTVPTLNEQLSQLKVIPVIAIENADDAVPLGKALVENGMNCAEVTYRTACASQAIRNMREAFPDMLIGAGTILTPEQVDDAIDSGVDFIVSPGFNPKVVQYCLDKNIPIIPGVNSPSLVEQAMEMGLKTVKFFPAEPSGGIPMLKALTAVYPVSFMPTGGVSLSNVDQYLAIPAVLACGGTWMLPPKMIAAGQWEEIGRLVKEAVAHVA</sequence>
<dbReference type="Pfam" id="PF01081">
    <property type="entry name" value="Aldolase"/>
    <property type="match status" value="1"/>
</dbReference>
<dbReference type="CDD" id="cd00452">
    <property type="entry name" value="KDPG_aldolase"/>
    <property type="match status" value="1"/>
</dbReference>
<evidence type="ECO:0000256" key="4">
    <source>
        <dbReference type="ARBA" id="ARBA00023239"/>
    </source>
</evidence>
<name>A0ABT0KS60_9GAMM</name>
<dbReference type="NCBIfam" id="TIGR01182">
    <property type="entry name" value="eda"/>
    <property type="match status" value="1"/>
</dbReference>
<keyword evidence="7" id="KW-1185">Reference proteome</keyword>
<evidence type="ECO:0000313" key="7">
    <source>
        <dbReference type="Proteomes" id="UP001202134"/>
    </source>
</evidence>
<keyword evidence="4" id="KW-0456">Lyase</keyword>
<dbReference type="NCBIfam" id="NF004325">
    <property type="entry name" value="PRK05718.1"/>
    <property type="match status" value="1"/>
</dbReference>
<dbReference type="PANTHER" id="PTHR30246:SF1">
    <property type="entry name" value="2-DEHYDRO-3-DEOXY-6-PHOSPHOGALACTONATE ALDOLASE-RELATED"/>
    <property type="match status" value="1"/>
</dbReference>
<accession>A0ABT0KS60</accession>